<dbReference type="Gene3D" id="3.80.10.10">
    <property type="entry name" value="Ribonuclease Inhibitor"/>
    <property type="match status" value="1"/>
</dbReference>
<feature type="region of interest" description="Disordered" evidence="1">
    <location>
        <begin position="245"/>
        <end position="267"/>
    </location>
</feature>
<dbReference type="Proteomes" id="UP001216150">
    <property type="component" value="Unassembled WGS sequence"/>
</dbReference>
<gene>
    <name evidence="2" type="ORF">N7450_009096</name>
</gene>
<dbReference type="InterPro" id="IPR036047">
    <property type="entry name" value="F-box-like_dom_sf"/>
</dbReference>
<reference evidence="2 3" key="1">
    <citation type="journal article" date="2023" name="IMA Fungus">
        <title>Comparative genomic study of the Penicillium genus elucidates a diverse pangenome and 15 lateral gene transfer events.</title>
        <authorList>
            <person name="Petersen C."/>
            <person name="Sorensen T."/>
            <person name="Nielsen M.R."/>
            <person name="Sondergaard T.E."/>
            <person name="Sorensen J.L."/>
            <person name="Fitzpatrick D.A."/>
            <person name="Frisvad J.C."/>
            <person name="Nielsen K.L."/>
        </authorList>
    </citation>
    <scope>NUCLEOTIDE SEQUENCE [LARGE SCALE GENOMIC DNA]</scope>
    <source>
        <strain evidence="2 3">IBT 29057</strain>
    </source>
</reference>
<evidence type="ECO:0000256" key="1">
    <source>
        <dbReference type="SAM" id="MobiDB-lite"/>
    </source>
</evidence>
<evidence type="ECO:0000313" key="3">
    <source>
        <dbReference type="Proteomes" id="UP001216150"/>
    </source>
</evidence>
<organism evidence="2 3">
    <name type="scientific">Penicillium hetheringtonii</name>
    <dbReference type="NCBI Taxonomy" id="911720"/>
    <lineage>
        <taxon>Eukaryota</taxon>
        <taxon>Fungi</taxon>
        <taxon>Dikarya</taxon>
        <taxon>Ascomycota</taxon>
        <taxon>Pezizomycotina</taxon>
        <taxon>Eurotiomycetes</taxon>
        <taxon>Eurotiomycetidae</taxon>
        <taxon>Eurotiales</taxon>
        <taxon>Aspergillaceae</taxon>
        <taxon>Penicillium</taxon>
    </lineage>
</organism>
<evidence type="ECO:0000313" key="2">
    <source>
        <dbReference type="EMBL" id="KAJ5575197.1"/>
    </source>
</evidence>
<accession>A0AAD6DEC4</accession>
<evidence type="ECO:0008006" key="4">
    <source>
        <dbReference type="Google" id="ProtNLM"/>
    </source>
</evidence>
<dbReference type="SUPFAM" id="SSF81383">
    <property type="entry name" value="F-box domain"/>
    <property type="match status" value="1"/>
</dbReference>
<name>A0AAD6DEC4_9EURO</name>
<dbReference type="CDD" id="cd09917">
    <property type="entry name" value="F-box_SF"/>
    <property type="match status" value="1"/>
</dbReference>
<feature type="region of interest" description="Disordered" evidence="1">
    <location>
        <begin position="442"/>
        <end position="469"/>
    </location>
</feature>
<comment type="caution">
    <text evidence="2">The sequence shown here is derived from an EMBL/GenBank/DDBJ whole genome shotgun (WGS) entry which is preliminary data.</text>
</comment>
<proteinExistence type="predicted"/>
<keyword evidence="3" id="KW-1185">Reference proteome</keyword>
<dbReference type="AlphaFoldDB" id="A0AAD6DEC4"/>
<feature type="compositionally biased region" description="Polar residues" evidence="1">
    <location>
        <begin position="750"/>
        <end position="763"/>
    </location>
</feature>
<feature type="compositionally biased region" description="Polar residues" evidence="1">
    <location>
        <begin position="442"/>
        <end position="451"/>
    </location>
</feature>
<dbReference type="SUPFAM" id="SSF52047">
    <property type="entry name" value="RNI-like"/>
    <property type="match status" value="1"/>
</dbReference>
<sequence length="859" mass="94976">MNLIPPSYQSATDRDAWVIIARYIPSSDLCAASLVSHRWHDLFMPFLWGDPASHFGTDNDAVYVALTRFRRTLRYARPEVRALTHTLHLPPALSEIYGGPRPGWLRDILEYLPCLQCLMVSKLPFFDHNAMIALKNHQYIQYNVRLLLADHEPNTTSLGLAETLIRFPLLTFLDLSYTKSARDRGVLSSISQLEHLQVLKLRGIGLKDVDAEYLANAIGTRVRFLDLRNNLLTDMSVRSLLQASFSSPGQPIEQPSRRTGTSPDPFSQSAVRVGESDFLKSPLLDEQIVKVLVQPITSNPWIDDLPHVGITHLYIANNQLTVEGVASLLASARLYALDAGTVHTADLIHIHNSLPKSGKYPGAEKLVPLLGNIAGETLTYFRANHALLTAEPPAKGARSTTEFLPELPPDDIAREAELDATQELQIHELPSDELPIFELADTSISDPTSPKETLVQPQEEYPSPSDDEAIPSVRRGSAFAPEVLQPSPCQGTLQHSVSSGSNEWGIRRYDTFSSVSTNSYSDTLRVDSLGSIPQCSSPVSIDDPRAQRIQELLSKRPKNHSVPLQGGKESRFPYLHPSHIPHLETLVLTDVPSHIPPNSPILYTLKRFITACSNEALLSILQAGSDYSLPPGQARLQAEQHRSRSLFGLRRIILEITPTDTSTRLTTWKPASQHNGISNSSTGDRDSENLWAAATDDFSFFGEDECGIPENDPGKYFPMAVLNEKVSLMPMDDESTISGNDSPLPGDVSLNGSSPSGREQSPQGELIQNVDLVAELAAFRRAKKAEYERVVRRERGRRSTIGSGAPSFLSMSAPQISMAHFVEGHWKGEVKVVRNPTPKGRTGTVDMYGNYFEKGYLYP</sequence>
<feature type="compositionally biased region" description="Polar residues" evidence="1">
    <location>
        <begin position="257"/>
        <end position="267"/>
    </location>
</feature>
<feature type="region of interest" description="Disordered" evidence="1">
    <location>
        <begin position="731"/>
        <end position="766"/>
    </location>
</feature>
<protein>
    <recommendedName>
        <fullName evidence="4">F-box domain-containing protein</fullName>
    </recommendedName>
</protein>
<dbReference type="InterPro" id="IPR032675">
    <property type="entry name" value="LRR_dom_sf"/>
</dbReference>
<dbReference type="EMBL" id="JAQJAC010000008">
    <property type="protein sequence ID" value="KAJ5575197.1"/>
    <property type="molecule type" value="Genomic_DNA"/>
</dbReference>